<protein>
    <submittedName>
        <fullName evidence="2">Uncharacterized protein</fullName>
    </submittedName>
</protein>
<evidence type="ECO:0000313" key="2">
    <source>
        <dbReference type="EMBL" id="RCN41036.1"/>
    </source>
</evidence>
<sequence length="34" mass="3891">MGKVSTAMKVLLSPRLCVFYLPYSQCPFKLVIKE</sequence>
<dbReference type="Proteomes" id="UP000252519">
    <property type="component" value="Unassembled WGS sequence"/>
</dbReference>
<reference evidence="2 3" key="1">
    <citation type="submission" date="2014-10" db="EMBL/GenBank/DDBJ databases">
        <title>Draft genome of the hookworm Ancylostoma caninum.</title>
        <authorList>
            <person name="Mitreva M."/>
        </authorList>
    </citation>
    <scope>NUCLEOTIDE SEQUENCE [LARGE SCALE GENOMIC DNA]</scope>
    <source>
        <strain evidence="2 3">Baltimore</strain>
    </source>
</reference>
<proteinExistence type="predicted"/>
<dbReference type="EMBL" id="JOJR01000253">
    <property type="protein sequence ID" value="RCN41036.1"/>
    <property type="molecule type" value="Genomic_DNA"/>
</dbReference>
<evidence type="ECO:0000313" key="1">
    <source>
        <dbReference type="EMBL" id="RCN41035.1"/>
    </source>
</evidence>
<name>A0A368G9G8_ANCCA</name>
<organism evidence="2 3">
    <name type="scientific">Ancylostoma caninum</name>
    <name type="common">Dog hookworm</name>
    <dbReference type="NCBI Taxonomy" id="29170"/>
    <lineage>
        <taxon>Eukaryota</taxon>
        <taxon>Metazoa</taxon>
        <taxon>Ecdysozoa</taxon>
        <taxon>Nematoda</taxon>
        <taxon>Chromadorea</taxon>
        <taxon>Rhabditida</taxon>
        <taxon>Rhabditina</taxon>
        <taxon>Rhabditomorpha</taxon>
        <taxon>Strongyloidea</taxon>
        <taxon>Ancylostomatidae</taxon>
        <taxon>Ancylostomatinae</taxon>
        <taxon>Ancylostoma</taxon>
    </lineage>
</organism>
<evidence type="ECO:0000313" key="3">
    <source>
        <dbReference type="Proteomes" id="UP000252519"/>
    </source>
</evidence>
<keyword evidence="3" id="KW-1185">Reference proteome</keyword>
<dbReference type="EMBL" id="JOJR01000253">
    <property type="protein sequence ID" value="RCN41035.1"/>
    <property type="molecule type" value="Genomic_DNA"/>
</dbReference>
<dbReference type="AlphaFoldDB" id="A0A368G9G8"/>
<accession>A0A368G9G8</accession>
<gene>
    <name evidence="1" type="ORF">ANCCAN_13042</name>
    <name evidence="2" type="ORF">ANCCAN_13043</name>
</gene>
<comment type="caution">
    <text evidence="2">The sequence shown here is derived from an EMBL/GenBank/DDBJ whole genome shotgun (WGS) entry which is preliminary data.</text>
</comment>